<dbReference type="EMBL" id="UGYB01000001">
    <property type="protein sequence ID" value="SUI03947.1"/>
    <property type="molecule type" value="Genomic_DNA"/>
</dbReference>
<sequence>MQVHIVCRTGKYGRIDFQKIVSVFEKKKDAAEYAKNKNSIHEAHSPYLYRVVTKKIIPEATE</sequence>
<gene>
    <name evidence="1" type="ORF">NCTC12420_03770</name>
</gene>
<organism evidence="1 2">
    <name type="scientific">Salmonella enterica subsp. indica</name>
    <dbReference type="NCBI Taxonomy" id="59207"/>
    <lineage>
        <taxon>Bacteria</taxon>
        <taxon>Pseudomonadati</taxon>
        <taxon>Pseudomonadota</taxon>
        <taxon>Gammaproteobacteria</taxon>
        <taxon>Enterobacterales</taxon>
        <taxon>Enterobacteriaceae</taxon>
        <taxon>Salmonella</taxon>
    </lineage>
</organism>
<evidence type="ECO:0000313" key="2">
    <source>
        <dbReference type="Proteomes" id="UP000254220"/>
    </source>
</evidence>
<protein>
    <submittedName>
        <fullName evidence="1">Uncharacterized protein</fullName>
    </submittedName>
</protein>
<name>A0A379XTX8_SALER</name>
<accession>A0A379XTX8</accession>
<proteinExistence type="predicted"/>
<dbReference type="Proteomes" id="UP000254220">
    <property type="component" value="Unassembled WGS sequence"/>
</dbReference>
<reference evidence="1 2" key="1">
    <citation type="submission" date="2018-06" db="EMBL/GenBank/DDBJ databases">
        <authorList>
            <consortium name="Pathogen Informatics"/>
            <person name="Doyle S."/>
        </authorList>
    </citation>
    <scope>NUCLEOTIDE SEQUENCE [LARGE SCALE GENOMIC DNA]</scope>
    <source>
        <strain evidence="1 2">NCTC12420</strain>
    </source>
</reference>
<dbReference type="AlphaFoldDB" id="A0A379XTX8"/>
<evidence type="ECO:0000313" key="1">
    <source>
        <dbReference type="EMBL" id="SUI03947.1"/>
    </source>
</evidence>